<dbReference type="OrthoDB" id="9991952at2"/>
<gene>
    <name evidence="1" type="ORF">OC25_16920</name>
</gene>
<reference evidence="1 2" key="1">
    <citation type="submission" date="2014-10" db="EMBL/GenBank/DDBJ databases">
        <title>Pedobacter Kyungheensis.</title>
        <authorList>
            <person name="Anderson B.M."/>
            <person name="Newman J.D."/>
        </authorList>
    </citation>
    <scope>NUCLEOTIDE SEQUENCE [LARGE SCALE GENOMIC DNA]</scope>
    <source>
        <strain evidence="1 2">KACC 16221</strain>
    </source>
</reference>
<organism evidence="1 2">
    <name type="scientific">Pedobacter kyungheensis</name>
    <dbReference type="NCBI Taxonomy" id="1069985"/>
    <lineage>
        <taxon>Bacteria</taxon>
        <taxon>Pseudomonadati</taxon>
        <taxon>Bacteroidota</taxon>
        <taxon>Sphingobacteriia</taxon>
        <taxon>Sphingobacteriales</taxon>
        <taxon>Sphingobacteriaceae</taxon>
        <taxon>Pedobacter</taxon>
    </lineage>
</organism>
<keyword evidence="2" id="KW-1185">Reference proteome</keyword>
<accession>A0A0C1FKL2</accession>
<evidence type="ECO:0000313" key="1">
    <source>
        <dbReference type="EMBL" id="KIA92363.1"/>
    </source>
</evidence>
<dbReference type="EMBL" id="JSYN01000020">
    <property type="protein sequence ID" value="KIA92363.1"/>
    <property type="molecule type" value="Genomic_DNA"/>
</dbReference>
<dbReference type="RefSeq" id="WP_039478438.1">
    <property type="nucleotide sequence ID" value="NZ_JSYN01000020.1"/>
</dbReference>
<sequence length="151" mass="17458">MEITPHTAHSQSFEFSLKTGDAYYNDMMRFFGDGWEARGIDDKEKFENKIKANVNYTMGFIHELIKFAKLKDIELLGIFLKIENTHSQSVVFLVSLEDYVSGKLLDFYSQIQKIEKNSRSGLYRASFSVMYKDDEFETSALDCDGFINLLS</sequence>
<dbReference type="AlphaFoldDB" id="A0A0C1FKL2"/>
<dbReference type="Proteomes" id="UP000031246">
    <property type="component" value="Unassembled WGS sequence"/>
</dbReference>
<comment type="caution">
    <text evidence="1">The sequence shown here is derived from an EMBL/GenBank/DDBJ whole genome shotgun (WGS) entry which is preliminary data.</text>
</comment>
<name>A0A0C1FKL2_9SPHI</name>
<evidence type="ECO:0000313" key="2">
    <source>
        <dbReference type="Proteomes" id="UP000031246"/>
    </source>
</evidence>
<proteinExistence type="predicted"/>
<protein>
    <submittedName>
        <fullName evidence="1">Uncharacterized protein</fullName>
    </submittedName>
</protein>